<keyword evidence="16" id="KW-0511">Multifunctional enzyme</keyword>
<evidence type="ECO:0000256" key="1">
    <source>
        <dbReference type="ARBA" id="ARBA00022670"/>
    </source>
</evidence>
<dbReference type="Gene3D" id="2.40.70.10">
    <property type="entry name" value="Acid Proteases"/>
    <property type="match status" value="1"/>
</dbReference>
<evidence type="ECO:0000256" key="9">
    <source>
        <dbReference type="ARBA" id="ARBA00022842"/>
    </source>
</evidence>
<dbReference type="Proteomes" id="UP001558713">
    <property type="component" value="Unassembled WGS sequence"/>
</dbReference>
<evidence type="ECO:0000256" key="8">
    <source>
        <dbReference type="ARBA" id="ARBA00022801"/>
    </source>
</evidence>
<keyword evidence="9" id="KW-0460">Magnesium</keyword>
<dbReference type="GO" id="GO:0003887">
    <property type="term" value="F:DNA-directed DNA polymerase activity"/>
    <property type="evidence" value="ECO:0007669"/>
    <property type="project" value="UniProtKB-KW"/>
</dbReference>
<reference evidence="20 21" key="1">
    <citation type="submission" date="2024-04" db="EMBL/GenBank/DDBJ databases">
        <title>Genome assembly C_amara_ONT_v2.</title>
        <authorList>
            <person name="Yant L."/>
            <person name="Moore C."/>
            <person name="Slenker M."/>
        </authorList>
    </citation>
    <scope>NUCLEOTIDE SEQUENCE [LARGE SCALE GENOMIC DNA]</scope>
    <source>
        <tissue evidence="20">Leaf</tissue>
    </source>
</reference>
<keyword evidence="1" id="KW-0645">Protease</keyword>
<evidence type="ECO:0000313" key="20">
    <source>
        <dbReference type="EMBL" id="KAL1191696.1"/>
    </source>
</evidence>
<dbReference type="EMBL" id="JBANAX010000846">
    <property type="protein sequence ID" value="KAL1191696.1"/>
    <property type="molecule type" value="Genomic_DNA"/>
</dbReference>
<evidence type="ECO:0000256" key="17">
    <source>
        <dbReference type="SAM" id="MobiDB-lite"/>
    </source>
</evidence>
<dbReference type="PANTHER" id="PTHR37984">
    <property type="entry name" value="PROTEIN CBG26694"/>
    <property type="match status" value="1"/>
</dbReference>
<evidence type="ECO:0000256" key="13">
    <source>
        <dbReference type="ARBA" id="ARBA00022932"/>
    </source>
</evidence>
<evidence type="ECO:0000256" key="5">
    <source>
        <dbReference type="ARBA" id="ARBA00022723"/>
    </source>
</evidence>
<dbReference type="Pfam" id="PF08284">
    <property type="entry name" value="RVP_2"/>
    <property type="match status" value="1"/>
</dbReference>
<evidence type="ECO:0000256" key="14">
    <source>
        <dbReference type="ARBA" id="ARBA00023125"/>
    </source>
</evidence>
<dbReference type="GO" id="GO:0006508">
    <property type="term" value="P:proteolysis"/>
    <property type="evidence" value="ECO:0007669"/>
    <property type="project" value="UniProtKB-KW"/>
</dbReference>
<dbReference type="InterPro" id="IPR041588">
    <property type="entry name" value="Integrase_H2C2"/>
</dbReference>
<dbReference type="FunFam" id="3.30.70.270:FF:000020">
    <property type="entry name" value="Transposon Tf2-6 polyprotein-like Protein"/>
    <property type="match status" value="1"/>
</dbReference>
<protein>
    <submittedName>
        <fullName evidence="20">Mitochondrial protein</fullName>
    </submittedName>
</protein>
<evidence type="ECO:0000256" key="2">
    <source>
        <dbReference type="ARBA" id="ARBA00022679"/>
    </source>
</evidence>
<dbReference type="SUPFAM" id="SSF50630">
    <property type="entry name" value="Acid proteases"/>
    <property type="match status" value="1"/>
</dbReference>
<dbReference type="InterPro" id="IPR001969">
    <property type="entry name" value="Aspartic_peptidase_AS"/>
</dbReference>
<keyword evidence="4" id="KW-0540">Nuclease</keyword>
<feature type="region of interest" description="Disordered" evidence="17">
    <location>
        <begin position="1"/>
        <end position="26"/>
    </location>
</feature>
<evidence type="ECO:0000259" key="18">
    <source>
        <dbReference type="PROSITE" id="PS50878"/>
    </source>
</evidence>
<comment type="caution">
    <text evidence="20">The sequence shown here is derived from an EMBL/GenBank/DDBJ whole genome shotgun (WGS) entry which is preliminary data.</text>
</comment>
<keyword evidence="12" id="KW-0695">RNA-directed DNA polymerase</keyword>
<dbReference type="PROSITE" id="PS50994">
    <property type="entry name" value="INTEGRASE"/>
    <property type="match status" value="1"/>
</dbReference>
<dbReference type="Pfam" id="PF24626">
    <property type="entry name" value="SH3_Tf2-1"/>
    <property type="match status" value="1"/>
</dbReference>
<keyword evidence="2" id="KW-0808">Transferase</keyword>
<dbReference type="InterPro" id="IPR000477">
    <property type="entry name" value="RT_dom"/>
</dbReference>
<organism evidence="20 21">
    <name type="scientific">Cardamine amara subsp. amara</name>
    <dbReference type="NCBI Taxonomy" id="228776"/>
    <lineage>
        <taxon>Eukaryota</taxon>
        <taxon>Viridiplantae</taxon>
        <taxon>Streptophyta</taxon>
        <taxon>Embryophyta</taxon>
        <taxon>Tracheophyta</taxon>
        <taxon>Spermatophyta</taxon>
        <taxon>Magnoliopsida</taxon>
        <taxon>eudicotyledons</taxon>
        <taxon>Gunneridae</taxon>
        <taxon>Pentapetalae</taxon>
        <taxon>rosids</taxon>
        <taxon>malvids</taxon>
        <taxon>Brassicales</taxon>
        <taxon>Brassicaceae</taxon>
        <taxon>Cardamineae</taxon>
        <taxon>Cardamine</taxon>
    </lineage>
</organism>
<feature type="domain" description="Reverse transcriptase" evidence="18">
    <location>
        <begin position="648"/>
        <end position="827"/>
    </location>
</feature>
<evidence type="ECO:0000256" key="16">
    <source>
        <dbReference type="ARBA" id="ARBA00023268"/>
    </source>
</evidence>
<evidence type="ECO:0000256" key="4">
    <source>
        <dbReference type="ARBA" id="ARBA00022722"/>
    </source>
</evidence>
<dbReference type="GO" id="GO:0003964">
    <property type="term" value="F:RNA-directed DNA polymerase activity"/>
    <property type="evidence" value="ECO:0007669"/>
    <property type="project" value="UniProtKB-KW"/>
</dbReference>
<dbReference type="PANTHER" id="PTHR37984:SF5">
    <property type="entry name" value="PROTEIN NYNRIN-LIKE"/>
    <property type="match status" value="1"/>
</dbReference>
<dbReference type="GO" id="GO:0003677">
    <property type="term" value="F:DNA binding"/>
    <property type="evidence" value="ECO:0007669"/>
    <property type="project" value="UniProtKB-KW"/>
</dbReference>
<dbReference type="Gene3D" id="1.10.340.70">
    <property type="match status" value="1"/>
</dbReference>
<keyword evidence="21" id="KW-1185">Reference proteome</keyword>
<keyword evidence="5" id="KW-0479">Metal-binding</keyword>
<dbReference type="Gene3D" id="3.10.10.10">
    <property type="entry name" value="HIV Type 1 Reverse Transcriptase, subunit A, domain 1"/>
    <property type="match status" value="1"/>
</dbReference>
<dbReference type="GO" id="GO:0015074">
    <property type="term" value="P:DNA integration"/>
    <property type="evidence" value="ECO:0007669"/>
    <property type="project" value="UniProtKB-KW"/>
</dbReference>
<dbReference type="Pfam" id="PF17921">
    <property type="entry name" value="Integrase_H2C2"/>
    <property type="match status" value="1"/>
</dbReference>
<dbReference type="FunFam" id="3.10.20.370:FF:000001">
    <property type="entry name" value="Retrovirus-related Pol polyprotein from transposon 17.6-like protein"/>
    <property type="match status" value="1"/>
</dbReference>
<dbReference type="InterPro" id="IPR043502">
    <property type="entry name" value="DNA/RNA_pol_sf"/>
</dbReference>
<keyword evidence="8" id="KW-0378">Hydrolase</keyword>
<keyword evidence="11" id="KW-0229">DNA integration</keyword>
<name>A0ABD0ZAH5_CARAN</name>
<dbReference type="Pfam" id="PF00078">
    <property type="entry name" value="RVT_1"/>
    <property type="match status" value="1"/>
</dbReference>
<gene>
    <name evidence="20" type="ORF">V5N11_025848</name>
</gene>
<evidence type="ECO:0000256" key="10">
    <source>
        <dbReference type="ARBA" id="ARBA00022884"/>
    </source>
</evidence>
<evidence type="ECO:0000256" key="15">
    <source>
        <dbReference type="ARBA" id="ARBA00023172"/>
    </source>
</evidence>
<feature type="domain" description="Integrase catalytic" evidence="19">
    <location>
        <begin position="1177"/>
        <end position="1341"/>
    </location>
</feature>
<dbReference type="PROSITE" id="PS50878">
    <property type="entry name" value="RT_POL"/>
    <property type="match status" value="1"/>
</dbReference>
<dbReference type="FunFam" id="1.10.340.70:FF:000001">
    <property type="entry name" value="Retrovirus-related Pol polyprotein from transposon gypsy-like Protein"/>
    <property type="match status" value="1"/>
</dbReference>
<dbReference type="SUPFAM" id="SSF56672">
    <property type="entry name" value="DNA/RNA polymerases"/>
    <property type="match status" value="1"/>
</dbReference>
<dbReference type="InterPro" id="IPR056924">
    <property type="entry name" value="SH3_Tf2-1"/>
</dbReference>
<dbReference type="Gene3D" id="2.40.50.40">
    <property type="match status" value="1"/>
</dbReference>
<keyword evidence="10" id="KW-0694">RNA-binding</keyword>
<evidence type="ECO:0000313" key="21">
    <source>
        <dbReference type="Proteomes" id="UP001558713"/>
    </source>
</evidence>
<dbReference type="InterPro" id="IPR021109">
    <property type="entry name" value="Peptidase_aspartic_dom_sf"/>
</dbReference>
<feature type="compositionally biased region" description="Polar residues" evidence="17">
    <location>
        <begin position="101"/>
        <end position="116"/>
    </location>
</feature>
<evidence type="ECO:0000256" key="11">
    <source>
        <dbReference type="ARBA" id="ARBA00022908"/>
    </source>
</evidence>
<keyword evidence="13" id="KW-0239">DNA-directed DNA polymerase</keyword>
<dbReference type="CDD" id="cd01647">
    <property type="entry name" value="RT_LTR"/>
    <property type="match status" value="1"/>
</dbReference>
<dbReference type="GO" id="GO:0004519">
    <property type="term" value="F:endonuclease activity"/>
    <property type="evidence" value="ECO:0007669"/>
    <property type="project" value="UniProtKB-KW"/>
</dbReference>
<dbReference type="GO" id="GO:0046872">
    <property type="term" value="F:metal ion binding"/>
    <property type="evidence" value="ECO:0007669"/>
    <property type="project" value="UniProtKB-KW"/>
</dbReference>
<dbReference type="InterPro" id="IPR016197">
    <property type="entry name" value="Chromo-like_dom_sf"/>
</dbReference>
<evidence type="ECO:0000256" key="3">
    <source>
        <dbReference type="ARBA" id="ARBA00022695"/>
    </source>
</evidence>
<dbReference type="FunFam" id="3.10.10.10:FF:000007">
    <property type="entry name" value="Retrovirus-related Pol polyprotein from transposon 17.6-like Protein"/>
    <property type="match status" value="1"/>
</dbReference>
<feature type="region of interest" description="Disordered" evidence="17">
    <location>
        <begin position="92"/>
        <end position="123"/>
    </location>
</feature>
<keyword evidence="3" id="KW-0548">Nucleotidyltransferase</keyword>
<dbReference type="Pfam" id="PF17919">
    <property type="entry name" value="RT_RNaseH_2"/>
    <property type="match status" value="1"/>
</dbReference>
<dbReference type="GO" id="GO:0004190">
    <property type="term" value="F:aspartic-type endopeptidase activity"/>
    <property type="evidence" value="ECO:0007669"/>
    <property type="project" value="UniProtKB-KW"/>
</dbReference>
<dbReference type="SUPFAM" id="SSF54160">
    <property type="entry name" value="Chromo domain-like"/>
    <property type="match status" value="1"/>
</dbReference>
<dbReference type="SUPFAM" id="SSF53098">
    <property type="entry name" value="Ribonuclease H-like"/>
    <property type="match status" value="1"/>
</dbReference>
<dbReference type="CDD" id="cd00303">
    <property type="entry name" value="retropepsin_like"/>
    <property type="match status" value="1"/>
</dbReference>
<evidence type="ECO:0000256" key="7">
    <source>
        <dbReference type="ARBA" id="ARBA00022759"/>
    </source>
</evidence>
<proteinExistence type="predicted"/>
<dbReference type="InterPro" id="IPR036397">
    <property type="entry name" value="RNaseH_sf"/>
</dbReference>
<sequence length="1624" mass="184925">MTLPTIEESPTSGDTQGSTSSTETKKTFEGLFQRIRDLERGQTTIVTTIEDMKRDMRSLIIEAVAQGYHTPAPSPQPQRNQYQDLEYERYRNPEKRPIFEGSTSMEQRATPERQQPTNPPPLELTRKLEVPIFSGENTFAWLSRAERFFRLGNYSDEHKLNLVAVSLDGAAIGWFNGEMNTEPFADWNNFRVRLLLRFAEISSRGPTQTICGIKQMGSAKDYVAHFEDLAGQITTLDAVTLEGVFLNGLKGALRSTVEMMKPKNLAEMKAYAISLDTKHLTNLLAKEMYSESRSTREQRNFQTPNYRAREFTKIQTNTDNSTPQNQHKPRYITDKDMEERKRLGLCFKCDNKWSRDHHNVCPKRTLQLLTVINGCDMEILDRTDDTPLANLEEEVFEECEGPPVTVAQLSFNSFIGVNTPSTTKIKVQLGPCQLVALVDSGATHNFVSPDTVNHLKMQVIQENNIKVVLGTGITTPGLGICKQVEFAVAPSASFTDEFIILELGDADIILGVQWLSKLGTCHCNWNTNEFSFLHNNEVVQLWGERNLSKTLLHGQVRSGKSRRLPSGLLVSFQVHSASDHTDHTTEPTIQQVLAEYSRVFEEPSSLPPLRNREHRIELLPGTKPISTRPYRYPHAYKTIIETMVAEMLASGVIRQSKSPFSSPVLLVKKKDNSWRFCVDYRAVNRATVPDKFPIPVIDQLLDELNGAVVFSKLDLRARYHQIRMAEPDIHKTAFRTHEGHYEFCVMPFGLMNAPASFQALMNEIFRPYLRQFVLIFFDDILVFSKSMSQHQEHLATVLQVLVKHSLFANEKKCVFGQTKIEYLGHIISAEGVATDPEKTKAVLGWKTPQCIRDLRGFLGLTGYYRRFVRHYGELARPLTQLLKKDSFAWSPAAQSAFDGLKKAMCSVPVLQLPDFDAQFVVETDASNTGLGAVLQQHRRPIAYFSYSLTQRERLKSTYERELMAIVMALNKWRHYLLGRHFQVATDQQSLKHLLEQKEISGDYQRWLIKLLRFDFEIKYKPGNTNIVADSLSRMLQLTVTEHKETEHIQLALMTRTFPESIDFPAMLEEATKDTELIKLRDGVNSNTKPKSGYHLRGDHLWFKSRLVIPKQSRFIPLILSECHSALSGGHAGVLKTSKKVKQFVHWQGMKHDIKKFVAECNTCQTHKSSTLPPAGLLQPLPIPNAIWEDISLDFIEGLPLSLGANSILVVTDRLSKFAHFIALRHPYTAMEVAQKFVAEIVRLHGMPATIVSDRDKIFLSNFWKTLFKLAGTKLKYSSAYHPETDGQTEVLNRSLECYLRCFTSAKPSAWHKFLSWAELWYNCSYHTAIRTTPFKIVYGRDPPPILRFEPGSTNNFALEQELRTRDEALLIIKENLLKAQQRMKSTADKHRRDREFAVGQQVYLRLRAYRQNSVATRLYKKLSAKYFGPFQIIERIGQVAYRLQLPSTAKIHNVFHISLLKEAIGQQKLADTLPLTLLQTDELNVLPESIKDIRYNDQGHLEALVHWKGFEPIDDEWVNAKSLLQQHPSVELGDKLPLKGGSIDMPFRVYFRKRGKKCKQSDDEAGESKTKECAGLRDKDKGDVTAGLGEATNEIETRIRERVTQDSCAIDKAEGNNRVVATTI</sequence>
<evidence type="ECO:0000259" key="19">
    <source>
        <dbReference type="PROSITE" id="PS50994"/>
    </source>
</evidence>
<dbReference type="PROSITE" id="PS00141">
    <property type="entry name" value="ASP_PROTEASE"/>
    <property type="match status" value="1"/>
</dbReference>
<dbReference type="InterPro" id="IPR043128">
    <property type="entry name" value="Rev_trsase/Diguanyl_cyclase"/>
</dbReference>
<dbReference type="InterPro" id="IPR041577">
    <property type="entry name" value="RT_RNaseH_2"/>
</dbReference>
<evidence type="ECO:0000256" key="6">
    <source>
        <dbReference type="ARBA" id="ARBA00022750"/>
    </source>
</evidence>
<dbReference type="InterPro" id="IPR001584">
    <property type="entry name" value="Integrase_cat-core"/>
</dbReference>
<dbReference type="Gene3D" id="3.30.70.270">
    <property type="match status" value="2"/>
</dbReference>
<dbReference type="CDD" id="cd09274">
    <property type="entry name" value="RNase_HI_RT_Ty3"/>
    <property type="match status" value="1"/>
</dbReference>
<keyword evidence="15" id="KW-0233">DNA recombination</keyword>
<keyword evidence="6" id="KW-0064">Aspartyl protease</keyword>
<evidence type="ECO:0000256" key="12">
    <source>
        <dbReference type="ARBA" id="ARBA00022918"/>
    </source>
</evidence>
<dbReference type="Gene3D" id="3.30.420.10">
    <property type="entry name" value="Ribonuclease H-like superfamily/Ribonuclease H"/>
    <property type="match status" value="1"/>
</dbReference>
<dbReference type="GO" id="GO:0006310">
    <property type="term" value="P:DNA recombination"/>
    <property type="evidence" value="ECO:0007669"/>
    <property type="project" value="UniProtKB-KW"/>
</dbReference>
<feature type="compositionally biased region" description="Low complexity" evidence="17">
    <location>
        <begin position="9"/>
        <end position="22"/>
    </location>
</feature>
<dbReference type="InterPro" id="IPR050951">
    <property type="entry name" value="Retrovirus_Pol_polyprotein"/>
</dbReference>
<keyword evidence="14" id="KW-0238">DNA-binding</keyword>
<accession>A0ABD0ZAH5</accession>
<dbReference type="InterPro" id="IPR012337">
    <property type="entry name" value="RNaseH-like_sf"/>
</dbReference>
<dbReference type="GO" id="GO:0003723">
    <property type="term" value="F:RNA binding"/>
    <property type="evidence" value="ECO:0007669"/>
    <property type="project" value="UniProtKB-KW"/>
</dbReference>
<keyword evidence="7" id="KW-0255">Endonuclease</keyword>